<dbReference type="SUPFAM" id="SSF51735">
    <property type="entry name" value="NAD(P)-binding Rossmann-fold domains"/>
    <property type="match status" value="1"/>
</dbReference>
<comment type="cofactor">
    <cofactor evidence="1">
        <name>Zn(2+)</name>
        <dbReference type="ChEBI" id="CHEBI:29105"/>
    </cofactor>
</comment>
<gene>
    <name evidence="6" type="ORF">Bhyg_09532</name>
</gene>
<keyword evidence="3" id="KW-0479">Metal-binding</keyword>
<protein>
    <submittedName>
        <fullName evidence="6">Uncharacterized protein</fullName>
    </submittedName>
</protein>
<dbReference type="Gene3D" id="3.40.50.720">
    <property type="entry name" value="NAD(P)-binding Rossmann-like Domain"/>
    <property type="match status" value="1"/>
</dbReference>
<dbReference type="EMBL" id="WJQU01000002">
    <property type="protein sequence ID" value="KAJ6644563.1"/>
    <property type="molecule type" value="Genomic_DNA"/>
</dbReference>
<evidence type="ECO:0000256" key="5">
    <source>
        <dbReference type="ARBA" id="ARBA00023002"/>
    </source>
</evidence>
<evidence type="ECO:0000256" key="3">
    <source>
        <dbReference type="ARBA" id="ARBA00022723"/>
    </source>
</evidence>
<proteinExistence type="inferred from homology"/>
<dbReference type="PANTHER" id="PTHR43161:SF9">
    <property type="entry name" value="SORBITOL DEHYDROGENASE"/>
    <property type="match status" value="1"/>
</dbReference>
<dbReference type="OrthoDB" id="5363962at2759"/>
<dbReference type="Gene3D" id="3.90.180.10">
    <property type="entry name" value="Medium-chain alcohol dehydrogenases, catalytic domain"/>
    <property type="match status" value="1"/>
</dbReference>
<feature type="non-terminal residue" evidence="6">
    <location>
        <position position="144"/>
    </location>
</feature>
<evidence type="ECO:0000256" key="1">
    <source>
        <dbReference type="ARBA" id="ARBA00001947"/>
    </source>
</evidence>
<evidence type="ECO:0000256" key="4">
    <source>
        <dbReference type="ARBA" id="ARBA00022833"/>
    </source>
</evidence>
<dbReference type="GO" id="GO:0046872">
    <property type="term" value="F:metal ion binding"/>
    <property type="evidence" value="ECO:0007669"/>
    <property type="project" value="UniProtKB-KW"/>
</dbReference>
<dbReference type="InterPro" id="IPR036291">
    <property type="entry name" value="NAD(P)-bd_dom_sf"/>
</dbReference>
<evidence type="ECO:0000256" key="2">
    <source>
        <dbReference type="ARBA" id="ARBA00008072"/>
    </source>
</evidence>
<dbReference type="AlphaFoldDB" id="A0A9Q0S5D5"/>
<keyword evidence="5" id="KW-0560">Oxidoreductase</keyword>
<dbReference type="Proteomes" id="UP001151699">
    <property type="component" value="Chromosome B"/>
</dbReference>
<keyword evidence="7" id="KW-1185">Reference proteome</keyword>
<reference evidence="6" key="1">
    <citation type="submission" date="2022-07" db="EMBL/GenBank/DDBJ databases">
        <authorList>
            <person name="Trinca V."/>
            <person name="Uliana J.V.C."/>
            <person name="Torres T.T."/>
            <person name="Ward R.J."/>
            <person name="Monesi N."/>
        </authorList>
    </citation>
    <scope>NUCLEOTIDE SEQUENCE</scope>
    <source>
        <strain evidence="6">HSMRA1968</strain>
        <tissue evidence="6">Whole embryos</tissue>
    </source>
</reference>
<dbReference type="GO" id="GO:0006062">
    <property type="term" value="P:sorbitol catabolic process"/>
    <property type="evidence" value="ECO:0007669"/>
    <property type="project" value="TreeGrafter"/>
</dbReference>
<sequence length="144" mass="16182">SRQPVLEEAKKLGVEKTFLIDLKSPSRNTAIKIWEDIGYYPRLTFDCTGWQLTNEIAFHATKTGGKVIIMTNNENGGPFLLSNVVARDIDLIVATTETDESTTAALRFLSTNKVFFSDSMYTHYDMSNVEAAFKHLNGPEWLDS</sequence>
<feature type="non-terminal residue" evidence="6">
    <location>
        <position position="1"/>
    </location>
</feature>
<comment type="similarity">
    <text evidence="2">Belongs to the zinc-containing alcohol dehydrogenase family.</text>
</comment>
<evidence type="ECO:0000313" key="6">
    <source>
        <dbReference type="EMBL" id="KAJ6644563.1"/>
    </source>
</evidence>
<comment type="caution">
    <text evidence="6">The sequence shown here is derived from an EMBL/GenBank/DDBJ whole genome shotgun (WGS) entry which is preliminary data.</text>
</comment>
<organism evidence="6 7">
    <name type="scientific">Pseudolycoriella hygida</name>
    <dbReference type="NCBI Taxonomy" id="35572"/>
    <lineage>
        <taxon>Eukaryota</taxon>
        <taxon>Metazoa</taxon>
        <taxon>Ecdysozoa</taxon>
        <taxon>Arthropoda</taxon>
        <taxon>Hexapoda</taxon>
        <taxon>Insecta</taxon>
        <taxon>Pterygota</taxon>
        <taxon>Neoptera</taxon>
        <taxon>Endopterygota</taxon>
        <taxon>Diptera</taxon>
        <taxon>Nematocera</taxon>
        <taxon>Sciaroidea</taxon>
        <taxon>Sciaridae</taxon>
        <taxon>Pseudolycoriella</taxon>
    </lineage>
</organism>
<keyword evidence="4" id="KW-0862">Zinc</keyword>
<dbReference type="PANTHER" id="PTHR43161">
    <property type="entry name" value="SORBITOL DEHYDROGENASE"/>
    <property type="match status" value="1"/>
</dbReference>
<dbReference type="GO" id="GO:0003939">
    <property type="term" value="F:L-iditol 2-dehydrogenase (NAD+) activity"/>
    <property type="evidence" value="ECO:0007669"/>
    <property type="project" value="TreeGrafter"/>
</dbReference>
<accession>A0A9Q0S5D5</accession>
<evidence type="ECO:0000313" key="7">
    <source>
        <dbReference type="Proteomes" id="UP001151699"/>
    </source>
</evidence>
<name>A0A9Q0S5D5_9DIPT</name>